<gene>
    <name evidence="1" type="ORF">AO370_0931</name>
</gene>
<dbReference type="RefSeq" id="WP_241497862.1">
    <property type="nucleotide sequence ID" value="NZ_LXHI01000001.1"/>
</dbReference>
<sequence>MKTQSQHTTHATSSMTEINALAQTPKTIEIKSLDMADIVGLLLFLSSELKDMVELIKILADGKISAQLENSQRFALALSVINKCRSSADLAFSDAERLNEYLKGTGYHTDFFEMVSREMLEKQEISLINSDKGQS</sequence>
<evidence type="ECO:0000313" key="2">
    <source>
        <dbReference type="Proteomes" id="UP000078295"/>
    </source>
</evidence>
<organism evidence="1 2">
    <name type="scientific">Moraxella catarrhalis</name>
    <name type="common">Branhamella catarrhalis</name>
    <dbReference type="NCBI Taxonomy" id="480"/>
    <lineage>
        <taxon>Bacteria</taxon>
        <taxon>Pseudomonadati</taxon>
        <taxon>Pseudomonadota</taxon>
        <taxon>Gammaproteobacteria</taxon>
        <taxon>Moraxellales</taxon>
        <taxon>Moraxellaceae</taxon>
        <taxon>Moraxella</taxon>
    </lineage>
</organism>
<proteinExistence type="predicted"/>
<evidence type="ECO:0000313" key="1">
    <source>
        <dbReference type="EMBL" id="OAV25461.1"/>
    </source>
</evidence>
<accession>A0AB36DNX9</accession>
<protein>
    <submittedName>
        <fullName evidence="1">Uncharacterized protein</fullName>
    </submittedName>
</protein>
<dbReference type="AlphaFoldDB" id="A0AB36DNX9"/>
<reference evidence="1 2" key="1">
    <citation type="journal article" date="2016" name="Genome Biol. Evol.">
        <title>Comparative Genomic Analyses of the Moraxella catarrhalis Serosensitive and Seroresistant Lineages Demonstrate Their Independent Evolution.</title>
        <authorList>
            <person name="Earl J.P."/>
            <person name="de Vries S.P."/>
            <person name="Ahmed A."/>
            <person name="Powell E."/>
            <person name="Schultz M.P."/>
            <person name="Hermans P.W."/>
            <person name="Hill D.J."/>
            <person name="Zhou Z."/>
            <person name="Constantinidou C.I."/>
            <person name="Hu F.Z."/>
            <person name="Bootsma H.J."/>
            <person name="Ehrlich G.D."/>
        </authorList>
    </citation>
    <scope>NUCLEOTIDE SEQUENCE [LARGE SCALE GENOMIC DNA]</scope>
    <source>
        <strain evidence="1 2">F23</strain>
    </source>
</reference>
<comment type="caution">
    <text evidence="1">The sequence shown here is derived from an EMBL/GenBank/DDBJ whole genome shotgun (WGS) entry which is preliminary data.</text>
</comment>
<name>A0AB36DNX9_MORCA</name>
<dbReference type="Proteomes" id="UP000078295">
    <property type="component" value="Unassembled WGS sequence"/>
</dbReference>
<dbReference type="EMBL" id="LXHQ01000029">
    <property type="protein sequence ID" value="OAV25461.1"/>
    <property type="molecule type" value="Genomic_DNA"/>
</dbReference>